<accession>A0A4R3VVG3</accession>
<name>A0A4R3VVG3_9SPHI</name>
<feature type="signal peptide" evidence="1">
    <location>
        <begin position="1"/>
        <end position="19"/>
    </location>
</feature>
<protein>
    <submittedName>
        <fullName evidence="2">Uncharacterized protein</fullName>
    </submittedName>
</protein>
<gene>
    <name evidence="2" type="ORF">EDC17_102321</name>
</gene>
<keyword evidence="1" id="KW-0732">Signal</keyword>
<organism evidence="2 3">
    <name type="scientific">Sphingobacterium alimentarium</name>
    <dbReference type="NCBI Taxonomy" id="797292"/>
    <lineage>
        <taxon>Bacteria</taxon>
        <taxon>Pseudomonadati</taxon>
        <taxon>Bacteroidota</taxon>
        <taxon>Sphingobacteriia</taxon>
        <taxon>Sphingobacteriales</taxon>
        <taxon>Sphingobacteriaceae</taxon>
        <taxon>Sphingobacterium</taxon>
    </lineage>
</organism>
<dbReference type="RefSeq" id="WP_132777847.1">
    <property type="nucleotide sequence ID" value="NZ_SMBZ01000023.1"/>
</dbReference>
<comment type="caution">
    <text evidence="2">The sequence shown here is derived from an EMBL/GenBank/DDBJ whole genome shotgun (WGS) entry which is preliminary data.</text>
</comment>
<dbReference type="EMBL" id="SMBZ01000023">
    <property type="protein sequence ID" value="TCV12571.1"/>
    <property type="molecule type" value="Genomic_DNA"/>
</dbReference>
<evidence type="ECO:0000313" key="3">
    <source>
        <dbReference type="Proteomes" id="UP000295197"/>
    </source>
</evidence>
<feature type="chain" id="PRO_5020624289" evidence="1">
    <location>
        <begin position="20"/>
        <end position="223"/>
    </location>
</feature>
<evidence type="ECO:0000313" key="2">
    <source>
        <dbReference type="EMBL" id="TCV12571.1"/>
    </source>
</evidence>
<proteinExistence type="predicted"/>
<dbReference type="AlphaFoldDB" id="A0A4R3VVG3"/>
<sequence length="223" mass="25678">MVKYVIGYLLLVLSLNSLAQEVKEIKYDKEYEINPEPNKGIDHFKKYLEKEVDIPLSLIARLKEGSVLFSINLSQLGQLNAVHFENFLSDEILKENINKVIHKYFESDVWKSAVLNGDSQSSLIHIVLAIRPKPKTGYYRTSVMVQVVDKPSDIWFVEGKPPVMLKSLIKKLTRSIPEFETQTTLIYEIDESGNLLRFDAETDSRYAVLLSEKINDKLKGKKW</sequence>
<reference evidence="2 3" key="1">
    <citation type="submission" date="2019-03" db="EMBL/GenBank/DDBJ databases">
        <title>Genomic Encyclopedia of Type Strains, Phase IV (KMG-IV): sequencing the most valuable type-strain genomes for metagenomic binning, comparative biology and taxonomic classification.</title>
        <authorList>
            <person name="Goeker M."/>
        </authorList>
    </citation>
    <scope>NUCLEOTIDE SEQUENCE [LARGE SCALE GENOMIC DNA]</scope>
    <source>
        <strain evidence="2 3">DSM 22362</strain>
    </source>
</reference>
<keyword evidence="3" id="KW-1185">Reference proteome</keyword>
<evidence type="ECO:0000256" key="1">
    <source>
        <dbReference type="SAM" id="SignalP"/>
    </source>
</evidence>
<dbReference type="Proteomes" id="UP000295197">
    <property type="component" value="Unassembled WGS sequence"/>
</dbReference>